<proteinExistence type="predicted"/>
<sequence>MCHLEFQKSLALIIEHNQLHSGIIRPFPKETLDKCSFKSELVGVVQASTVVLYSLLFAWFACCHFVDQPVFSKVAWESLYLRVTC</sequence>
<reference evidence="1" key="1">
    <citation type="submission" date="2014-09" db="EMBL/GenBank/DDBJ databases">
        <authorList>
            <person name="Magalhaes I.L.F."/>
            <person name="Oliveira U."/>
            <person name="Santos F.R."/>
            <person name="Vidigal T.H.D.A."/>
            <person name="Brescovit A.D."/>
            <person name="Santos A.J."/>
        </authorList>
    </citation>
    <scope>NUCLEOTIDE SEQUENCE</scope>
    <source>
        <tissue evidence="1">Shoot tissue taken approximately 20 cm above the soil surface</tissue>
    </source>
</reference>
<protein>
    <submittedName>
        <fullName evidence="1">Uncharacterized protein</fullName>
    </submittedName>
</protein>
<evidence type="ECO:0000313" key="1">
    <source>
        <dbReference type="EMBL" id="JAD48272.1"/>
    </source>
</evidence>
<reference evidence="1" key="2">
    <citation type="journal article" date="2015" name="Data Brief">
        <title>Shoot transcriptome of the giant reed, Arundo donax.</title>
        <authorList>
            <person name="Barrero R.A."/>
            <person name="Guerrero F.D."/>
            <person name="Moolhuijzen P."/>
            <person name="Goolsby J.A."/>
            <person name="Tidwell J."/>
            <person name="Bellgard S.E."/>
            <person name="Bellgard M.I."/>
        </authorList>
    </citation>
    <scope>NUCLEOTIDE SEQUENCE</scope>
    <source>
        <tissue evidence="1">Shoot tissue taken approximately 20 cm above the soil surface</tissue>
    </source>
</reference>
<accession>A0A0A9AMG0</accession>
<name>A0A0A9AMG0_ARUDO</name>
<organism evidence="1">
    <name type="scientific">Arundo donax</name>
    <name type="common">Giant reed</name>
    <name type="synonym">Donax arundinaceus</name>
    <dbReference type="NCBI Taxonomy" id="35708"/>
    <lineage>
        <taxon>Eukaryota</taxon>
        <taxon>Viridiplantae</taxon>
        <taxon>Streptophyta</taxon>
        <taxon>Embryophyta</taxon>
        <taxon>Tracheophyta</taxon>
        <taxon>Spermatophyta</taxon>
        <taxon>Magnoliopsida</taxon>
        <taxon>Liliopsida</taxon>
        <taxon>Poales</taxon>
        <taxon>Poaceae</taxon>
        <taxon>PACMAD clade</taxon>
        <taxon>Arundinoideae</taxon>
        <taxon>Arundineae</taxon>
        <taxon>Arundo</taxon>
    </lineage>
</organism>
<dbReference type="EMBL" id="GBRH01249623">
    <property type="protein sequence ID" value="JAD48272.1"/>
    <property type="molecule type" value="Transcribed_RNA"/>
</dbReference>
<dbReference type="AlphaFoldDB" id="A0A0A9AMG0"/>